<dbReference type="InterPro" id="IPR015813">
    <property type="entry name" value="Pyrv/PenolPyrv_kinase-like_dom"/>
</dbReference>
<dbReference type="EMBL" id="WJJP01000398">
    <property type="protein sequence ID" value="MBD3325352.1"/>
    <property type="molecule type" value="Genomic_DNA"/>
</dbReference>
<protein>
    <submittedName>
        <fullName evidence="5">2,4-dihydroxyhept-2-ene-1,7-dioic acid aldolase</fullName>
    </submittedName>
</protein>
<dbReference type="Proteomes" id="UP000649604">
    <property type="component" value="Unassembled WGS sequence"/>
</dbReference>
<keyword evidence="2" id="KW-0479">Metal-binding</keyword>
<dbReference type="InterPro" id="IPR040442">
    <property type="entry name" value="Pyrv_kinase-like_dom_sf"/>
</dbReference>
<name>A0A9D5JW31_9BACT</name>
<keyword evidence="3" id="KW-0456">Lyase</keyword>
<evidence type="ECO:0000256" key="2">
    <source>
        <dbReference type="ARBA" id="ARBA00022723"/>
    </source>
</evidence>
<dbReference type="SUPFAM" id="SSF51621">
    <property type="entry name" value="Phosphoenolpyruvate/pyruvate domain"/>
    <property type="match status" value="1"/>
</dbReference>
<sequence length="261" mass="28605">MLLTNQNYLKPLLRDGKKVIGAWAQAASNITAEILADAGFDLVMVDLEHGPGDILTLITQIQAMKGHQAVPFARAPWNDFVQIKRILDAGVYGLLVPYVNTKAQALEAVNAVKYPTEGIRGVAGSPRAGHYGNNSLEYINIANDEIILLTAIETPQAVQNLDEILEVDAIDGIFIGPMDLSTNMGHMGNPKHPEVVETIALIERKVQARQKFLATIAGSWEDAQQKYARGYQILLTLSDTTSLSKIARERVAEFTQAFPNR</sequence>
<evidence type="ECO:0000313" key="5">
    <source>
        <dbReference type="EMBL" id="MBD3325352.1"/>
    </source>
</evidence>
<dbReference type="PANTHER" id="PTHR30502:SF0">
    <property type="entry name" value="PHOSPHOENOLPYRUVATE CARBOXYLASE FAMILY PROTEIN"/>
    <property type="match status" value="1"/>
</dbReference>
<comment type="caution">
    <text evidence="5">The sequence shown here is derived from an EMBL/GenBank/DDBJ whole genome shotgun (WGS) entry which is preliminary data.</text>
</comment>
<organism evidence="5 6">
    <name type="scientific">candidate division KSB3 bacterium</name>
    <dbReference type="NCBI Taxonomy" id="2044937"/>
    <lineage>
        <taxon>Bacteria</taxon>
        <taxon>candidate division KSB3</taxon>
    </lineage>
</organism>
<dbReference type="PANTHER" id="PTHR30502">
    <property type="entry name" value="2-KETO-3-DEOXY-L-RHAMNONATE ALDOLASE"/>
    <property type="match status" value="1"/>
</dbReference>
<evidence type="ECO:0000256" key="3">
    <source>
        <dbReference type="ARBA" id="ARBA00023239"/>
    </source>
</evidence>
<gene>
    <name evidence="5" type="ORF">GF339_12250</name>
</gene>
<evidence type="ECO:0000256" key="1">
    <source>
        <dbReference type="ARBA" id="ARBA00005568"/>
    </source>
</evidence>
<dbReference type="Gene3D" id="3.20.20.60">
    <property type="entry name" value="Phosphoenolpyruvate-binding domains"/>
    <property type="match status" value="1"/>
</dbReference>
<dbReference type="GO" id="GO:0046872">
    <property type="term" value="F:metal ion binding"/>
    <property type="evidence" value="ECO:0007669"/>
    <property type="project" value="UniProtKB-KW"/>
</dbReference>
<dbReference type="AlphaFoldDB" id="A0A9D5JW31"/>
<evidence type="ECO:0000313" key="6">
    <source>
        <dbReference type="Proteomes" id="UP000649604"/>
    </source>
</evidence>
<dbReference type="GO" id="GO:0016832">
    <property type="term" value="F:aldehyde-lyase activity"/>
    <property type="evidence" value="ECO:0007669"/>
    <property type="project" value="TreeGrafter"/>
</dbReference>
<dbReference type="InterPro" id="IPR005000">
    <property type="entry name" value="Aldolase/citrate-lyase_domain"/>
</dbReference>
<comment type="similarity">
    <text evidence="1">Belongs to the HpcH/HpaI aldolase family.</text>
</comment>
<dbReference type="InterPro" id="IPR050251">
    <property type="entry name" value="HpcH-HpaI_aldolase"/>
</dbReference>
<evidence type="ECO:0000259" key="4">
    <source>
        <dbReference type="Pfam" id="PF03328"/>
    </source>
</evidence>
<reference evidence="5" key="1">
    <citation type="submission" date="2019-11" db="EMBL/GenBank/DDBJ databases">
        <title>Microbial mats filling the niche in hypersaline microbial mats.</title>
        <authorList>
            <person name="Wong H.L."/>
            <person name="Macleod F.I."/>
            <person name="White R.A. III"/>
            <person name="Burns B.P."/>
        </authorList>
    </citation>
    <scope>NUCLEOTIDE SEQUENCE</scope>
    <source>
        <strain evidence="5">Rbin_158</strain>
    </source>
</reference>
<proteinExistence type="inferred from homology"/>
<dbReference type="Pfam" id="PF03328">
    <property type="entry name" value="HpcH_HpaI"/>
    <property type="match status" value="1"/>
</dbReference>
<accession>A0A9D5JW31</accession>
<dbReference type="GO" id="GO:0005737">
    <property type="term" value="C:cytoplasm"/>
    <property type="evidence" value="ECO:0007669"/>
    <property type="project" value="TreeGrafter"/>
</dbReference>
<feature type="domain" description="HpcH/HpaI aldolase/citrate lyase" evidence="4">
    <location>
        <begin position="20"/>
        <end position="240"/>
    </location>
</feature>